<keyword evidence="4" id="KW-1185">Reference proteome</keyword>
<sequence length="167" mass="19743">QQLIFHNENLTNEREQLKNELQILGKVSLLYLTAELVVFTDGWIYYQSSFYYMSNETRSWTESRRYCKESGADLIIINNREENDFVKKMFGGTSAYIGLTDSDVEARWKWVDVSYHTEKPNGYIKENCGVVVDNDPRWPTLFGWHDVLCNRDLQWICEKRISQLILP</sequence>
<dbReference type="Proteomes" id="UP000472270">
    <property type="component" value="Unassembled WGS sequence"/>
</dbReference>
<dbReference type="PROSITE" id="PS50041">
    <property type="entry name" value="C_TYPE_LECTIN_2"/>
    <property type="match status" value="1"/>
</dbReference>
<protein>
    <recommendedName>
        <fullName evidence="2">C-type lectin domain-containing protein</fullName>
    </recommendedName>
</protein>
<feature type="domain" description="C-type lectin" evidence="2">
    <location>
        <begin position="46"/>
        <end position="158"/>
    </location>
</feature>
<dbReference type="InterPro" id="IPR016187">
    <property type="entry name" value="CTDL_fold"/>
</dbReference>
<dbReference type="SMART" id="SM00034">
    <property type="entry name" value="CLECT"/>
    <property type="match status" value="1"/>
</dbReference>
<dbReference type="Ensembl" id="ENSSRHT00000060308.1">
    <property type="protein sequence ID" value="ENSSRHP00000058678.1"/>
    <property type="gene ID" value="ENSSRHG00000029397.1"/>
</dbReference>
<dbReference type="GO" id="GO:0030246">
    <property type="term" value="F:carbohydrate binding"/>
    <property type="evidence" value="ECO:0007669"/>
    <property type="project" value="UniProtKB-KW"/>
</dbReference>
<reference evidence="3" key="2">
    <citation type="submission" date="2025-09" db="UniProtKB">
        <authorList>
            <consortium name="Ensembl"/>
        </authorList>
    </citation>
    <scope>IDENTIFICATION</scope>
</reference>
<dbReference type="PANTHER" id="PTHR22803">
    <property type="entry name" value="MANNOSE, PHOSPHOLIPASE, LECTIN RECEPTOR RELATED"/>
    <property type="match status" value="1"/>
</dbReference>
<reference evidence="3" key="1">
    <citation type="submission" date="2025-08" db="UniProtKB">
        <authorList>
            <consortium name="Ensembl"/>
        </authorList>
    </citation>
    <scope>IDENTIFICATION</scope>
</reference>
<dbReference type="InterPro" id="IPR001304">
    <property type="entry name" value="C-type_lectin-like"/>
</dbReference>
<dbReference type="InterPro" id="IPR016186">
    <property type="entry name" value="C-type_lectin-like/link_sf"/>
</dbReference>
<dbReference type="InterPro" id="IPR050111">
    <property type="entry name" value="C-type_lectin/snaclec_domain"/>
</dbReference>
<dbReference type="SUPFAM" id="SSF56436">
    <property type="entry name" value="C-type lectin-like"/>
    <property type="match status" value="1"/>
</dbReference>
<evidence type="ECO:0000256" key="1">
    <source>
        <dbReference type="ARBA" id="ARBA00022734"/>
    </source>
</evidence>
<dbReference type="InterPro" id="IPR033989">
    <property type="entry name" value="CD209-like_CTLD"/>
</dbReference>
<evidence type="ECO:0000313" key="4">
    <source>
        <dbReference type="Proteomes" id="UP000472270"/>
    </source>
</evidence>
<dbReference type="AlphaFoldDB" id="A0A673K7S5"/>
<keyword evidence="1" id="KW-0430">Lectin</keyword>
<organism evidence="3 4">
    <name type="scientific">Sinocyclocheilus rhinocerous</name>
    <dbReference type="NCBI Taxonomy" id="307959"/>
    <lineage>
        <taxon>Eukaryota</taxon>
        <taxon>Metazoa</taxon>
        <taxon>Chordata</taxon>
        <taxon>Craniata</taxon>
        <taxon>Vertebrata</taxon>
        <taxon>Euteleostomi</taxon>
        <taxon>Actinopterygii</taxon>
        <taxon>Neopterygii</taxon>
        <taxon>Teleostei</taxon>
        <taxon>Ostariophysi</taxon>
        <taxon>Cypriniformes</taxon>
        <taxon>Cyprinidae</taxon>
        <taxon>Cyprininae</taxon>
        <taxon>Sinocyclocheilus</taxon>
    </lineage>
</organism>
<name>A0A673K7S5_9TELE</name>
<dbReference type="Pfam" id="PF00059">
    <property type="entry name" value="Lectin_C"/>
    <property type="match status" value="1"/>
</dbReference>
<evidence type="ECO:0000259" key="2">
    <source>
        <dbReference type="PROSITE" id="PS50041"/>
    </source>
</evidence>
<evidence type="ECO:0000313" key="3">
    <source>
        <dbReference type="Ensembl" id="ENSSRHP00000058678.1"/>
    </source>
</evidence>
<dbReference type="Gene3D" id="3.10.100.10">
    <property type="entry name" value="Mannose-Binding Protein A, subunit A"/>
    <property type="match status" value="1"/>
</dbReference>
<accession>A0A673K7S5</accession>
<proteinExistence type="predicted"/>
<dbReference type="CDD" id="cd03590">
    <property type="entry name" value="CLECT_DC-SIGN_like"/>
    <property type="match status" value="1"/>
</dbReference>